<dbReference type="PRINTS" id="PR00047">
    <property type="entry name" value="STROIDFINGER"/>
</dbReference>
<feature type="compositionally biased region" description="Low complexity" evidence="10">
    <location>
        <begin position="626"/>
        <end position="635"/>
    </location>
</feature>
<name>A0A8T0ETB3_ARGBR</name>
<evidence type="ECO:0000256" key="10">
    <source>
        <dbReference type="SAM" id="MobiDB-lite"/>
    </source>
</evidence>
<dbReference type="CDD" id="cd06930">
    <property type="entry name" value="NR_LBD_F2"/>
    <property type="match status" value="1"/>
</dbReference>
<dbReference type="InterPro" id="IPR000536">
    <property type="entry name" value="Nucl_hrmn_rcpt_lig-bd"/>
</dbReference>
<dbReference type="InterPro" id="IPR035500">
    <property type="entry name" value="NHR-like_dom_sf"/>
</dbReference>
<feature type="compositionally biased region" description="Polar residues" evidence="10">
    <location>
        <begin position="237"/>
        <end position="255"/>
    </location>
</feature>
<dbReference type="GO" id="GO:0004879">
    <property type="term" value="F:nuclear receptor activity"/>
    <property type="evidence" value="ECO:0007669"/>
    <property type="project" value="InterPro"/>
</dbReference>
<feature type="compositionally biased region" description="Polar residues" evidence="10">
    <location>
        <begin position="343"/>
        <end position="372"/>
    </location>
</feature>
<dbReference type="GO" id="GO:0005634">
    <property type="term" value="C:nucleus"/>
    <property type="evidence" value="ECO:0007669"/>
    <property type="project" value="UniProtKB-SubCell"/>
</dbReference>
<feature type="compositionally biased region" description="Polar residues" evidence="10">
    <location>
        <begin position="396"/>
        <end position="411"/>
    </location>
</feature>
<reference evidence="13" key="2">
    <citation type="submission" date="2020-06" db="EMBL/GenBank/DDBJ databases">
        <authorList>
            <person name="Sheffer M."/>
        </authorList>
    </citation>
    <scope>NUCLEOTIDE SEQUENCE</scope>
</reference>
<evidence type="ECO:0000256" key="7">
    <source>
        <dbReference type="ARBA" id="ARBA00023163"/>
    </source>
</evidence>
<keyword evidence="9" id="KW-0539">Nucleus</keyword>
<feature type="region of interest" description="Disordered" evidence="10">
    <location>
        <begin position="626"/>
        <end position="661"/>
    </location>
</feature>
<keyword evidence="2" id="KW-0479">Metal-binding</keyword>
<dbReference type="CDD" id="cd07167">
    <property type="entry name" value="NR_DBD_Lrh-1_like"/>
    <property type="match status" value="1"/>
</dbReference>
<dbReference type="GO" id="GO:0008270">
    <property type="term" value="F:zinc ion binding"/>
    <property type="evidence" value="ECO:0007669"/>
    <property type="project" value="UniProtKB-KW"/>
</dbReference>
<keyword evidence="4" id="KW-0862">Zinc</keyword>
<feature type="compositionally biased region" description="Low complexity" evidence="10">
    <location>
        <begin position="302"/>
        <end position="326"/>
    </location>
</feature>
<evidence type="ECO:0000256" key="8">
    <source>
        <dbReference type="ARBA" id="ARBA00023170"/>
    </source>
</evidence>
<dbReference type="PANTHER" id="PTHR24086">
    <property type="entry name" value="NUCLEAR RECEPTOR SUBFAMILY 5 GROUP A"/>
    <property type="match status" value="1"/>
</dbReference>
<evidence type="ECO:0000256" key="1">
    <source>
        <dbReference type="ARBA" id="ARBA00004123"/>
    </source>
</evidence>
<dbReference type="EMBL" id="JABXBU010001863">
    <property type="protein sequence ID" value="KAF8781535.1"/>
    <property type="molecule type" value="Genomic_DNA"/>
</dbReference>
<dbReference type="AlphaFoldDB" id="A0A8T0ETB3"/>
<evidence type="ECO:0000259" key="12">
    <source>
        <dbReference type="PROSITE" id="PS51843"/>
    </source>
</evidence>
<dbReference type="SUPFAM" id="SSF48508">
    <property type="entry name" value="Nuclear receptor ligand-binding domain"/>
    <property type="match status" value="1"/>
</dbReference>
<protein>
    <submittedName>
        <fullName evidence="13">Nuclear hormone receptor FTZ-F1 beta like protein</fullName>
    </submittedName>
</protein>
<keyword evidence="7" id="KW-0804">Transcription</keyword>
<feature type="region of interest" description="Disordered" evidence="10">
    <location>
        <begin position="71"/>
        <end position="112"/>
    </location>
</feature>
<feature type="compositionally biased region" description="Polar residues" evidence="10">
    <location>
        <begin position="443"/>
        <end position="454"/>
    </location>
</feature>
<dbReference type="PANTHER" id="PTHR24086:SF25">
    <property type="entry name" value="NUCLEAR HORMONE RECEPTOR FTZ-F1 BETA"/>
    <property type="match status" value="1"/>
</dbReference>
<dbReference type="SMART" id="SM00399">
    <property type="entry name" value="ZnF_C4"/>
    <property type="match status" value="1"/>
</dbReference>
<keyword evidence="3" id="KW-0863">Zinc-finger</keyword>
<dbReference type="PROSITE" id="PS51843">
    <property type="entry name" value="NR_LBD"/>
    <property type="match status" value="1"/>
</dbReference>
<dbReference type="Pfam" id="PF00104">
    <property type="entry name" value="Hormone_recep"/>
    <property type="match status" value="1"/>
</dbReference>
<evidence type="ECO:0000256" key="4">
    <source>
        <dbReference type="ARBA" id="ARBA00022833"/>
    </source>
</evidence>
<feature type="domain" description="Nuclear receptor" evidence="11">
    <location>
        <begin position="518"/>
        <end position="593"/>
    </location>
</feature>
<dbReference type="GO" id="GO:0043565">
    <property type="term" value="F:sequence-specific DNA binding"/>
    <property type="evidence" value="ECO:0007669"/>
    <property type="project" value="InterPro"/>
</dbReference>
<evidence type="ECO:0000256" key="3">
    <source>
        <dbReference type="ARBA" id="ARBA00022771"/>
    </source>
</evidence>
<sequence length="897" mass="98747">MKESPLPSGEASYWHVTGFFCEQNLRFLYWPYWNYIGGRSHRCQNPAEGGWAKPHTPTQKDWMTMDKVTFLNEHRGGNPPPPPTSSPPRPSSAGDPQMFPKKEHEQEEEDDAEVMQVVANGPISLRTKKQRIVEVNGVCVEDDGTTERPMSWEGELSDDELMDPRNTPPPPQISASCHNILSTVITTTHMPERPLGSPMCMDDERHANNVAKIKNETTSEVNESIITVRNSLGTCGSVTASSSGPHTTISLIKPSSPSPYLPHAQTNDRPPHAHSALYESLLVNNQSPAQSRISYSGPYSQTPSPILTRPTSSSSSRSSYSPSQSPLMGRYVSSVSSIYSHNQSPVLSRHTTGNSSDGSACSPTGSPLQSRHITVEARSPGHLSGSGASRHRPYNVSISPGLQKPGSSTPDQGCIPEGSSAHPPYQYASQDHLGIEARLSQVSPLSQHTTPEPRSTTSSASVHSSASDESNASDFSSPTRRPSSDNLEDSRLQLLGDLSQNPLGLSGPPGISRQQLLSGPCPICGDRISGFHYGIFSCESCKGFFKRTVQNKKNYVCLRGANCHVSISTRKKCPACRFNKCLRMGMKLEAIREDRTRGGRSTYQCSYTLPATPLSDDRVPFTGDISISPSSLPSDCHSKQESSSRSSKESAGANSPDEQNQPVVPALIHDILSVEHLWHYTDRDSSRSSNNQQPCKMPDGEQDFLSTLCNVADNRLYKIVKWCKSLPLFREIGMDDQIALLINSWCELLLLSCCYRSMSTPNEIRISHDKSFTLSQAQAMGLSPVIERMFNLTEHLRRLQVDQYEYVSLKVIILLTSDANGLKEPDKVRACQKEVLEALQNYTASHYPHQPSKFGELLLRLPELERACQVGKDSLTTKKTGDTPSFNLLMELLRGDH</sequence>
<dbReference type="PRINTS" id="PR00398">
    <property type="entry name" value="STRDHORMONER"/>
</dbReference>
<keyword evidence="6" id="KW-0238">DNA-binding</keyword>
<dbReference type="SMART" id="SM00430">
    <property type="entry name" value="HOLI"/>
    <property type="match status" value="1"/>
</dbReference>
<keyword evidence="5" id="KW-0805">Transcription regulation</keyword>
<feature type="compositionally biased region" description="Basic and acidic residues" evidence="10">
    <location>
        <begin position="636"/>
        <end position="648"/>
    </location>
</feature>
<dbReference type="FunFam" id="3.30.50.10:FF:000037">
    <property type="entry name" value="Nuclear hormone receptor FTZ-F1 beta"/>
    <property type="match status" value="1"/>
</dbReference>
<dbReference type="InterPro" id="IPR013088">
    <property type="entry name" value="Znf_NHR/GATA"/>
</dbReference>
<keyword evidence="14" id="KW-1185">Reference proteome</keyword>
<dbReference type="PROSITE" id="PS00031">
    <property type="entry name" value="NUCLEAR_REC_DBD_1"/>
    <property type="match status" value="1"/>
</dbReference>
<organism evidence="13 14">
    <name type="scientific">Argiope bruennichi</name>
    <name type="common">Wasp spider</name>
    <name type="synonym">Aranea bruennichi</name>
    <dbReference type="NCBI Taxonomy" id="94029"/>
    <lineage>
        <taxon>Eukaryota</taxon>
        <taxon>Metazoa</taxon>
        <taxon>Ecdysozoa</taxon>
        <taxon>Arthropoda</taxon>
        <taxon>Chelicerata</taxon>
        <taxon>Arachnida</taxon>
        <taxon>Araneae</taxon>
        <taxon>Araneomorphae</taxon>
        <taxon>Entelegynae</taxon>
        <taxon>Araneoidea</taxon>
        <taxon>Araneidae</taxon>
        <taxon>Argiope</taxon>
    </lineage>
</organism>
<feature type="region of interest" description="Disordered" evidence="10">
    <location>
        <begin position="343"/>
        <end position="426"/>
    </location>
</feature>
<evidence type="ECO:0000313" key="14">
    <source>
        <dbReference type="Proteomes" id="UP000807504"/>
    </source>
</evidence>
<dbReference type="Pfam" id="PF00105">
    <property type="entry name" value="zf-C4"/>
    <property type="match status" value="1"/>
</dbReference>
<comment type="caution">
    <text evidence="13">The sequence shown here is derived from an EMBL/GenBank/DDBJ whole genome shotgun (WGS) entry which is preliminary data.</text>
</comment>
<dbReference type="PROSITE" id="PS51030">
    <property type="entry name" value="NUCLEAR_REC_DBD_2"/>
    <property type="match status" value="1"/>
</dbReference>
<dbReference type="Proteomes" id="UP000807504">
    <property type="component" value="Unassembled WGS sequence"/>
</dbReference>
<accession>A0A8T0ETB3</accession>
<dbReference type="SUPFAM" id="SSF57716">
    <property type="entry name" value="Glucocorticoid receptor-like (DNA-binding domain)"/>
    <property type="match status" value="1"/>
</dbReference>
<feature type="domain" description="NR LBD" evidence="12">
    <location>
        <begin position="663"/>
        <end position="897"/>
    </location>
</feature>
<feature type="compositionally biased region" description="Polar residues" evidence="10">
    <location>
        <begin position="652"/>
        <end position="661"/>
    </location>
</feature>
<feature type="region of interest" description="Disordered" evidence="10">
    <location>
        <begin position="289"/>
        <end position="327"/>
    </location>
</feature>
<evidence type="ECO:0000256" key="5">
    <source>
        <dbReference type="ARBA" id="ARBA00023015"/>
    </source>
</evidence>
<feature type="region of interest" description="Disordered" evidence="10">
    <location>
        <begin position="443"/>
        <end position="487"/>
    </location>
</feature>
<evidence type="ECO:0000259" key="11">
    <source>
        <dbReference type="PROSITE" id="PS51030"/>
    </source>
</evidence>
<dbReference type="InterPro" id="IPR016355">
    <property type="entry name" value="NR5-like"/>
</dbReference>
<evidence type="ECO:0000313" key="13">
    <source>
        <dbReference type="EMBL" id="KAF8781535.1"/>
    </source>
</evidence>
<proteinExistence type="predicted"/>
<evidence type="ECO:0000256" key="6">
    <source>
        <dbReference type="ARBA" id="ARBA00023125"/>
    </source>
</evidence>
<dbReference type="InterPro" id="IPR001628">
    <property type="entry name" value="Znf_hrmn_rcpt"/>
</dbReference>
<feature type="compositionally biased region" description="Pro residues" evidence="10">
    <location>
        <begin position="78"/>
        <end position="90"/>
    </location>
</feature>
<comment type="subcellular location">
    <subcellularLocation>
        <location evidence="1">Nucleus</location>
    </subcellularLocation>
</comment>
<reference evidence="13" key="1">
    <citation type="journal article" date="2020" name="bioRxiv">
        <title>Chromosome-level reference genome of the European wasp spider Argiope bruennichi: a resource for studies on range expansion and evolutionary adaptation.</title>
        <authorList>
            <person name="Sheffer M.M."/>
            <person name="Hoppe A."/>
            <person name="Krehenwinkel H."/>
            <person name="Uhl G."/>
            <person name="Kuss A.W."/>
            <person name="Jensen L."/>
            <person name="Jensen C."/>
            <person name="Gillespie R.G."/>
            <person name="Hoff K.J."/>
            <person name="Prost S."/>
        </authorList>
    </citation>
    <scope>NUCLEOTIDE SEQUENCE</scope>
</reference>
<feature type="compositionally biased region" description="Low complexity" evidence="10">
    <location>
        <begin position="455"/>
        <end position="477"/>
    </location>
</feature>
<dbReference type="Gene3D" id="1.10.565.10">
    <property type="entry name" value="Retinoid X Receptor"/>
    <property type="match status" value="1"/>
</dbReference>
<dbReference type="FunFam" id="1.10.565.10:FF:000036">
    <property type="entry name" value="Nuclear hormone receptor FTZ-F1 beta"/>
    <property type="match status" value="1"/>
</dbReference>
<keyword evidence="8 13" id="KW-0675">Receptor</keyword>
<gene>
    <name evidence="13" type="ORF">HNY73_011923</name>
</gene>
<dbReference type="InterPro" id="IPR001723">
    <property type="entry name" value="Nuclear_hrmn_rcpt"/>
</dbReference>
<evidence type="ECO:0000256" key="2">
    <source>
        <dbReference type="ARBA" id="ARBA00022723"/>
    </source>
</evidence>
<evidence type="ECO:0000256" key="9">
    <source>
        <dbReference type="ARBA" id="ARBA00023242"/>
    </source>
</evidence>
<feature type="region of interest" description="Disordered" evidence="10">
    <location>
        <begin position="237"/>
        <end position="272"/>
    </location>
</feature>
<dbReference type="Gene3D" id="3.30.50.10">
    <property type="entry name" value="Erythroid Transcription Factor GATA-1, subunit A"/>
    <property type="match status" value="1"/>
</dbReference>
<feature type="compositionally biased region" description="Polar residues" evidence="10">
    <location>
        <begin position="289"/>
        <end position="301"/>
    </location>
</feature>